<dbReference type="PANTHER" id="PTHR36707:SF1">
    <property type="entry name" value="T20M3.17 PROTEIN"/>
    <property type="match status" value="1"/>
</dbReference>
<protein>
    <submittedName>
        <fullName evidence="2">Uncharacterized protein</fullName>
    </submittedName>
</protein>
<accession>A0ABP0YWH1</accession>
<dbReference type="EMBL" id="OZ021740">
    <property type="protein sequence ID" value="CAK9324883.1"/>
    <property type="molecule type" value="Genomic_DNA"/>
</dbReference>
<evidence type="ECO:0000313" key="3">
    <source>
        <dbReference type="Proteomes" id="UP001642487"/>
    </source>
</evidence>
<dbReference type="Proteomes" id="UP001642487">
    <property type="component" value="Chromosome 6"/>
</dbReference>
<gene>
    <name evidence="2" type="ORF">CITCOLO1_LOCUS17131</name>
</gene>
<organism evidence="2 3">
    <name type="scientific">Citrullus colocynthis</name>
    <name type="common">colocynth</name>
    <dbReference type="NCBI Taxonomy" id="252529"/>
    <lineage>
        <taxon>Eukaryota</taxon>
        <taxon>Viridiplantae</taxon>
        <taxon>Streptophyta</taxon>
        <taxon>Embryophyta</taxon>
        <taxon>Tracheophyta</taxon>
        <taxon>Spermatophyta</taxon>
        <taxon>Magnoliopsida</taxon>
        <taxon>eudicotyledons</taxon>
        <taxon>Gunneridae</taxon>
        <taxon>Pentapetalae</taxon>
        <taxon>rosids</taxon>
        <taxon>fabids</taxon>
        <taxon>Cucurbitales</taxon>
        <taxon>Cucurbitaceae</taxon>
        <taxon>Benincaseae</taxon>
        <taxon>Citrullus</taxon>
    </lineage>
</organism>
<proteinExistence type="predicted"/>
<dbReference type="PANTHER" id="PTHR36707">
    <property type="entry name" value="T20M3.17 PROTEIN"/>
    <property type="match status" value="1"/>
</dbReference>
<feature type="region of interest" description="Disordered" evidence="1">
    <location>
        <begin position="1"/>
        <end position="34"/>
    </location>
</feature>
<evidence type="ECO:0000256" key="1">
    <source>
        <dbReference type="SAM" id="MobiDB-lite"/>
    </source>
</evidence>
<evidence type="ECO:0000313" key="2">
    <source>
        <dbReference type="EMBL" id="CAK9324883.1"/>
    </source>
</evidence>
<reference evidence="2 3" key="1">
    <citation type="submission" date="2024-03" db="EMBL/GenBank/DDBJ databases">
        <authorList>
            <person name="Gkanogiannis A."/>
            <person name="Becerra Lopez-Lavalle L."/>
        </authorList>
    </citation>
    <scope>NUCLEOTIDE SEQUENCE [LARGE SCALE GENOMIC DNA]</scope>
</reference>
<feature type="compositionally biased region" description="Polar residues" evidence="1">
    <location>
        <begin position="1"/>
        <end position="19"/>
    </location>
</feature>
<name>A0ABP0YWH1_9ROSI</name>
<keyword evidence="3" id="KW-1185">Reference proteome</keyword>
<sequence length="268" mass="30342">MKISSITADQSNGYNSSDEQVAEKINSDADESLSSSPLLFSESRWSLLNSFPAFLLSSVNLESEDSKLIPDGELDFDWFQSNFPSPSFRSGFDWEVNLAGFVAIEDADRDGPLFWPLEHEIEWKSMEDWEWFAISPRKKDLKSQFHGRKITLNEAPKRRLVFNSRSAASEMMKLKQRGDTKANVPRIGAVPSRFNRADRNSTGKHSDEELTAVDRDFVEKDSAAREEVPIETLLGLREFDGREGFGSEFDDVVLSLDEDETCNQLALV</sequence>